<organism evidence="3 4">
    <name type="scientific">Micromonospora humida</name>
    <dbReference type="NCBI Taxonomy" id="2809018"/>
    <lineage>
        <taxon>Bacteria</taxon>
        <taxon>Bacillati</taxon>
        <taxon>Actinomycetota</taxon>
        <taxon>Actinomycetes</taxon>
        <taxon>Micromonosporales</taxon>
        <taxon>Micromonosporaceae</taxon>
        <taxon>Micromonospora</taxon>
    </lineage>
</organism>
<feature type="region of interest" description="Disordered" evidence="1">
    <location>
        <begin position="128"/>
        <end position="151"/>
    </location>
</feature>
<evidence type="ECO:0000256" key="2">
    <source>
        <dbReference type="SAM" id="Phobius"/>
    </source>
</evidence>
<sequence length="281" mass="29710">MNGEELREALRAEMAATARPPSLSVDTALRTGRRARVRRRAVWAGAGVTAALLAVTGVGAVGAAGSGGFTPAAPGVGPVPPPSVHDTKPVWPTGPDGQPQEDRTARAGTRYDRAARLLDDLVAVVPAGYTVPSDPANPPAGQPPSRDHQAQFDDRVDGVEVWSYTSSATVRQGQRTGRLLVEVHSAGNRLPAEPCPLARQFWVTAGACEVVNVGTTRIGVVVRAAADDRFDQWAAYQHPDGTVVFVAQSRRLGDGQPELAALPFTPERLAVLATDSRFHLR</sequence>
<keyword evidence="2" id="KW-0812">Transmembrane</keyword>
<evidence type="ECO:0000256" key="1">
    <source>
        <dbReference type="SAM" id="MobiDB-lite"/>
    </source>
</evidence>
<dbReference type="EMBL" id="JAFEUC010000013">
    <property type="protein sequence ID" value="MBM7079469.1"/>
    <property type="molecule type" value="Genomic_DNA"/>
</dbReference>
<dbReference type="Proteomes" id="UP001518872">
    <property type="component" value="Unassembled WGS sequence"/>
</dbReference>
<gene>
    <name evidence="3" type="ORF">JQX11_24440</name>
</gene>
<proteinExistence type="predicted"/>
<dbReference type="RefSeq" id="WP_204927294.1">
    <property type="nucleotide sequence ID" value="NZ_JAFEUC010000013.1"/>
</dbReference>
<keyword evidence="4" id="KW-1185">Reference proteome</keyword>
<feature type="transmembrane region" description="Helical" evidence="2">
    <location>
        <begin position="41"/>
        <end position="64"/>
    </location>
</feature>
<protein>
    <submittedName>
        <fullName evidence="3">Uncharacterized protein</fullName>
    </submittedName>
</protein>
<feature type="region of interest" description="Disordered" evidence="1">
    <location>
        <begin position="72"/>
        <end position="106"/>
    </location>
</feature>
<keyword evidence="2" id="KW-0472">Membrane</keyword>
<accession>A0ABS2J239</accession>
<reference evidence="3 4" key="1">
    <citation type="submission" date="2021-02" db="EMBL/GenBank/DDBJ databases">
        <authorList>
            <person name="Ra J.-S."/>
        </authorList>
    </citation>
    <scope>NUCLEOTIDE SEQUENCE [LARGE SCALE GENOMIC DNA]</scope>
    <source>
        <strain evidence="3 4">MMS20-R1-14</strain>
    </source>
</reference>
<name>A0ABS2J239_9ACTN</name>
<evidence type="ECO:0000313" key="3">
    <source>
        <dbReference type="EMBL" id="MBM7079469.1"/>
    </source>
</evidence>
<keyword evidence="2" id="KW-1133">Transmembrane helix</keyword>
<evidence type="ECO:0000313" key="4">
    <source>
        <dbReference type="Proteomes" id="UP001518872"/>
    </source>
</evidence>
<comment type="caution">
    <text evidence="3">The sequence shown here is derived from an EMBL/GenBank/DDBJ whole genome shotgun (WGS) entry which is preliminary data.</text>
</comment>